<feature type="chain" id="PRO_5032535166" evidence="1">
    <location>
        <begin position="21"/>
        <end position="139"/>
    </location>
</feature>
<evidence type="ECO:0000256" key="1">
    <source>
        <dbReference type="SAM" id="SignalP"/>
    </source>
</evidence>
<reference evidence="2 3" key="1">
    <citation type="submission" date="2020-08" db="EMBL/GenBank/DDBJ databases">
        <title>Genomic Encyclopedia of Type Strains, Phase IV (KMG-IV): sequencing the most valuable type-strain genomes for metagenomic binning, comparative biology and taxonomic classification.</title>
        <authorList>
            <person name="Goeker M."/>
        </authorList>
    </citation>
    <scope>NUCLEOTIDE SEQUENCE [LARGE SCALE GENOMIC DNA]</scope>
    <source>
        <strain evidence="2 3">DSM 26736</strain>
    </source>
</reference>
<dbReference type="Proteomes" id="UP000527143">
    <property type="component" value="Unassembled WGS sequence"/>
</dbReference>
<dbReference type="EMBL" id="JACIJF010000011">
    <property type="protein sequence ID" value="MBB5712020.1"/>
    <property type="molecule type" value="Genomic_DNA"/>
</dbReference>
<gene>
    <name evidence="2" type="ORF">FHT02_003273</name>
</gene>
<keyword evidence="3" id="KW-1185">Reference proteome</keyword>
<accession>A0A840YP93</accession>
<name>A0A840YP93_9SPHN</name>
<sequence>MRPLFIAAAALCGIAAPAAAQTDTKAEAAARALSNPLVQEGVAMMVDQIAGIVLDTRVGPIARYVDPEGDVRPADTLGDVQRRRDPHFQAKLHAGTRNAVRTAGAVANDALAMGDELGRTAARLQAALAPFTAMLATDN</sequence>
<organism evidence="2 3">
    <name type="scientific">Sphingomonas xinjiangensis</name>
    <dbReference type="NCBI Taxonomy" id="643568"/>
    <lineage>
        <taxon>Bacteria</taxon>
        <taxon>Pseudomonadati</taxon>
        <taxon>Pseudomonadota</taxon>
        <taxon>Alphaproteobacteria</taxon>
        <taxon>Sphingomonadales</taxon>
        <taxon>Sphingomonadaceae</taxon>
        <taxon>Sphingomonas</taxon>
    </lineage>
</organism>
<proteinExistence type="predicted"/>
<comment type="caution">
    <text evidence="2">The sequence shown here is derived from an EMBL/GenBank/DDBJ whole genome shotgun (WGS) entry which is preliminary data.</text>
</comment>
<protein>
    <submittedName>
        <fullName evidence="2">Uncharacterized protein</fullName>
    </submittedName>
</protein>
<evidence type="ECO:0000313" key="2">
    <source>
        <dbReference type="EMBL" id="MBB5712020.1"/>
    </source>
</evidence>
<keyword evidence="1" id="KW-0732">Signal</keyword>
<evidence type="ECO:0000313" key="3">
    <source>
        <dbReference type="Proteomes" id="UP000527143"/>
    </source>
</evidence>
<dbReference type="RefSeq" id="WP_184089851.1">
    <property type="nucleotide sequence ID" value="NZ_JACIJF010000011.1"/>
</dbReference>
<dbReference type="AlphaFoldDB" id="A0A840YP93"/>
<feature type="signal peptide" evidence="1">
    <location>
        <begin position="1"/>
        <end position="20"/>
    </location>
</feature>